<dbReference type="InterPro" id="IPR050312">
    <property type="entry name" value="IolE/XylAMocC-like"/>
</dbReference>
<dbReference type="Proteomes" id="UP000214646">
    <property type="component" value="Unassembled WGS sequence"/>
</dbReference>
<accession>A0A225D381</accession>
<dbReference type="Pfam" id="PF01261">
    <property type="entry name" value="AP_endonuc_2"/>
    <property type="match status" value="1"/>
</dbReference>
<name>A0A225D381_9BACT</name>
<dbReference type="OrthoDB" id="9814946at2"/>
<dbReference type="InterPro" id="IPR036237">
    <property type="entry name" value="Xyl_isomerase-like_sf"/>
</dbReference>
<organism evidence="2 3">
    <name type="scientific">Fimbriiglobus ruber</name>
    <dbReference type="NCBI Taxonomy" id="1908690"/>
    <lineage>
        <taxon>Bacteria</taxon>
        <taxon>Pseudomonadati</taxon>
        <taxon>Planctomycetota</taxon>
        <taxon>Planctomycetia</taxon>
        <taxon>Gemmatales</taxon>
        <taxon>Gemmataceae</taxon>
        <taxon>Fimbriiglobus</taxon>
    </lineage>
</organism>
<dbReference type="PROSITE" id="PS51318">
    <property type="entry name" value="TAT"/>
    <property type="match status" value="1"/>
</dbReference>
<dbReference type="Gene3D" id="3.20.20.150">
    <property type="entry name" value="Divalent-metal-dependent TIM barrel enzymes"/>
    <property type="match status" value="1"/>
</dbReference>
<dbReference type="SUPFAM" id="SSF51658">
    <property type="entry name" value="Xylose isomerase-like"/>
    <property type="match status" value="1"/>
</dbReference>
<dbReference type="PANTHER" id="PTHR12110:SF48">
    <property type="entry name" value="BLL3656 PROTEIN"/>
    <property type="match status" value="1"/>
</dbReference>
<protein>
    <submittedName>
        <fullName evidence="2">Inosose isomerase</fullName>
    </submittedName>
</protein>
<sequence>MSEPISRRAWIAGAVAIGSTALAAEAKAVEQSAPASAAPFGYCLNTSTVRLPEGQWGKSRPIVELIDVAAKAGYQAIEPWISELEEYTKGGGKLADLRKRIEDAGLKVPDAIGFAEWIIEDESRRKKGLEQAKRDMDLVQQIGGVRLAAPPVGATGGASRRDDPRFSQPIVDLIAAADRYRALLELGRTMGITPIVEVWGFSKTLSRLGETLLVASECGKEGGCVLPDVYHLYKGGSEFTGLKLLGPNSIGIFHINDYPKIDRPKIVDADRVFPGDGIAPLKDVVRTLKDIGYRGFLSLELFNKEYWKQDPHQVAKTGLDKMKTVVKEALS</sequence>
<dbReference type="RefSeq" id="WP_088259045.1">
    <property type="nucleotide sequence ID" value="NZ_NIDE01000017.1"/>
</dbReference>
<dbReference type="InterPro" id="IPR013022">
    <property type="entry name" value="Xyl_isomerase-like_TIM-brl"/>
</dbReference>
<evidence type="ECO:0000313" key="3">
    <source>
        <dbReference type="Proteomes" id="UP000214646"/>
    </source>
</evidence>
<gene>
    <name evidence="2" type="ORF">FRUB_08525</name>
</gene>
<dbReference type="PANTHER" id="PTHR12110">
    <property type="entry name" value="HYDROXYPYRUVATE ISOMERASE"/>
    <property type="match status" value="1"/>
</dbReference>
<dbReference type="AlphaFoldDB" id="A0A225D381"/>
<evidence type="ECO:0000313" key="2">
    <source>
        <dbReference type="EMBL" id="OWK35962.1"/>
    </source>
</evidence>
<comment type="caution">
    <text evidence="2">The sequence shown here is derived from an EMBL/GenBank/DDBJ whole genome shotgun (WGS) entry which is preliminary data.</text>
</comment>
<reference evidence="3" key="1">
    <citation type="submission" date="2017-06" db="EMBL/GenBank/DDBJ databases">
        <title>Genome analysis of Fimbriiglobus ruber SP5, the first member of the order Planctomycetales with confirmed chitinolytic capability.</title>
        <authorList>
            <person name="Ravin N.V."/>
            <person name="Rakitin A.L."/>
            <person name="Ivanova A.A."/>
            <person name="Beletsky A.V."/>
            <person name="Kulichevskaya I.S."/>
            <person name="Mardanov A.V."/>
            <person name="Dedysh S.N."/>
        </authorList>
    </citation>
    <scope>NUCLEOTIDE SEQUENCE [LARGE SCALE GENOMIC DNA]</scope>
    <source>
        <strain evidence="3">SP5</strain>
    </source>
</reference>
<evidence type="ECO:0000259" key="1">
    <source>
        <dbReference type="Pfam" id="PF01261"/>
    </source>
</evidence>
<dbReference type="EMBL" id="NIDE01000017">
    <property type="protein sequence ID" value="OWK35962.1"/>
    <property type="molecule type" value="Genomic_DNA"/>
</dbReference>
<keyword evidence="3" id="KW-1185">Reference proteome</keyword>
<dbReference type="GO" id="GO:0016853">
    <property type="term" value="F:isomerase activity"/>
    <property type="evidence" value="ECO:0007669"/>
    <property type="project" value="UniProtKB-KW"/>
</dbReference>
<keyword evidence="2" id="KW-0413">Isomerase</keyword>
<dbReference type="InterPro" id="IPR006311">
    <property type="entry name" value="TAT_signal"/>
</dbReference>
<proteinExistence type="predicted"/>
<feature type="domain" description="Xylose isomerase-like TIM barrel" evidence="1">
    <location>
        <begin position="66"/>
        <end position="323"/>
    </location>
</feature>